<dbReference type="PANTHER" id="PTHR36302">
    <property type="entry name" value="BLR7088 PROTEIN"/>
    <property type="match status" value="1"/>
</dbReference>
<keyword evidence="1" id="KW-0732">Signal</keyword>
<dbReference type="InterPro" id="IPR007410">
    <property type="entry name" value="LpqE-like"/>
</dbReference>
<protein>
    <submittedName>
        <fullName evidence="2">Copper chaperone PCu(A)C</fullName>
    </submittedName>
</protein>
<dbReference type="AlphaFoldDB" id="A0A421BJ78"/>
<proteinExistence type="predicted"/>
<feature type="chain" id="PRO_5019244615" evidence="1">
    <location>
        <begin position="20"/>
        <end position="153"/>
    </location>
</feature>
<evidence type="ECO:0000313" key="2">
    <source>
        <dbReference type="EMBL" id="RLL61981.1"/>
    </source>
</evidence>
<evidence type="ECO:0000313" key="3">
    <source>
        <dbReference type="Proteomes" id="UP000279673"/>
    </source>
</evidence>
<dbReference type="InterPro" id="IPR058248">
    <property type="entry name" value="Lxx211020-like"/>
</dbReference>
<dbReference type="SUPFAM" id="SSF110087">
    <property type="entry name" value="DR1885-like metal-binding protein"/>
    <property type="match status" value="1"/>
</dbReference>
<evidence type="ECO:0000256" key="1">
    <source>
        <dbReference type="SAM" id="SignalP"/>
    </source>
</evidence>
<dbReference type="PANTHER" id="PTHR36302:SF1">
    <property type="entry name" value="COPPER CHAPERONE PCU(A)C"/>
    <property type="match status" value="1"/>
</dbReference>
<dbReference type="Gene3D" id="2.60.40.1890">
    <property type="entry name" value="PCu(A)C copper chaperone"/>
    <property type="match status" value="1"/>
</dbReference>
<feature type="signal peptide" evidence="1">
    <location>
        <begin position="1"/>
        <end position="19"/>
    </location>
</feature>
<dbReference type="Proteomes" id="UP000279673">
    <property type="component" value="Unassembled WGS sequence"/>
</dbReference>
<accession>A0A421BJ78</accession>
<name>A0A421BJ78_9RHOB</name>
<organism evidence="2 3">
    <name type="scientific">Paenirhodobacter hankyongi</name>
    <dbReference type="NCBI Taxonomy" id="2294033"/>
    <lineage>
        <taxon>Bacteria</taxon>
        <taxon>Pseudomonadati</taxon>
        <taxon>Pseudomonadota</taxon>
        <taxon>Alphaproteobacteria</taxon>
        <taxon>Rhodobacterales</taxon>
        <taxon>Rhodobacter group</taxon>
        <taxon>Paenirhodobacter</taxon>
    </lineage>
</organism>
<comment type="caution">
    <text evidence="2">The sequence shown here is derived from an EMBL/GenBank/DDBJ whole genome shotgun (WGS) entry which is preliminary data.</text>
</comment>
<dbReference type="RefSeq" id="WP_113901694.1">
    <property type="nucleotide sequence ID" value="NZ_RCHI01000025.1"/>
</dbReference>
<gene>
    <name evidence="2" type="ORF">DYS74_17470</name>
</gene>
<dbReference type="Pfam" id="PF04314">
    <property type="entry name" value="PCuAC"/>
    <property type="match status" value="1"/>
</dbReference>
<sequence>MLKTLTLCALVALAPPAFAHQPVTAGGLELTHGFTRATLPGAEVAGGFVTIRNTGATADRLTGGTAPFARAVELHEMSMQGDVMKMRRIEGGLEIAPGTVLELKPGAEHIMFMGLTQPLEEGKVVDVTLTFEHAGPVVVPLHVLEPGAKTGKH</sequence>
<dbReference type="InterPro" id="IPR036182">
    <property type="entry name" value="PCuAC_sf"/>
</dbReference>
<keyword evidence="3" id="KW-1185">Reference proteome</keyword>
<dbReference type="EMBL" id="RCHI01000025">
    <property type="protein sequence ID" value="RLL61981.1"/>
    <property type="molecule type" value="Genomic_DNA"/>
</dbReference>
<reference evidence="2 3" key="1">
    <citation type="submission" date="2018-10" db="EMBL/GenBank/DDBJ databases">
        <title>Rhodobacter sp . BO-81.</title>
        <authorList>
            <person name="Im W.T."/>
        </authorList>
    </citation>
    <scope>NUCLEOTIDE SEQUENCE [LARGE SCALE GENOMIC DNA]</scope>
    <source>
        <strain evidence="2 3">BO-81</strain>
    </source>
</reference>